<dbReference type="EC" id="3.5.2.6" evidence="3 6"/>
<dbReference type="RefSeq" id="WP_224039148.1">
    <property type="nucleotide sequence ID" value="NZ_CAJZAH010000001.1"/>
</dbReference>
<dbReference type="PANTHER" id="PTHR46825">
    <property type="entry name" value="D-ALANYL-D-ALANINE-CARBOXYPEPTIDASE/ENDOPEPTIDASE AMPH"/>
    <property type="match status" value="1"/>
</dbReference>
<dbReference type="PROSITE" id="PS00336">
    <property type="entry name" value="BETA_LACTAMASE_C"/>
    <property type="match status" value="1"/>
</dbReference>
<reference evidence="9 10" key="1">
    <citation type="submission" date="2021-08" db="EMBL/GenBank/DDBJ databases">
        <authorList>
            <person name="Peeters C."/>
        </authorList>
    </citation>
    <scope>NUCLEOTIDE SEQUENCE [LARGE SCALE GENOMIC DNA]</scope>
    <source>
        <strain evidence="9 10">LMG 21510</strain>
    </source>
</reference>
<dbReference type="PROSITE" id="PS51257">
    <property type="entry name" value="PROKAR_LIPOPROTEIN"/>
    <property type="match status" value="1"/>
</dbReference>
<dbReference type="GO" id="GO:0008800">
    <property type="term" value="F:beta-lactamase activity"/>
    <property type="evidence" value="ECO:0007669"/>
    <property type="project" value="UniProtKB-EC"/>
</dbReference>
<evidence type="ECO:0000256" key="3">
    <source>
        <dbReference type="ARBA" id="ARBA00012865"/>
    </source>
</evidence>
<dbReference type="InterPro" id="IPR058136">
    <property type="entry name" value="AmpC"/>
</dbReference>
<gene>
    <name evidence="9" type="primary">ampC</name>
    <name evidence="9" type="ORF">LMG21510_00246</name>
</gene>
<keyword evidence="10" id="KW-1185">Reference proteome</keyword>
<dbReference type="Gene3D" id="3.40.710.10">
    <property type="entry name" value="DD-peptidase/beta-lactamase superfamily"/>
    <property type="match status" value="1"/>
</dbReference>
<evidence type="ECO:0000256" key="6">
    <source>
        <dbReference type="RuleBase" id="RU361140"/>
    </source>
</evidence>
<dbReference type="Proteomes" id="UP000721236">
    <property type="component" value="Unassembled WGS sequence"/>
</dbReference>
<protein>
    <recommendedName>
        <fullName evidence="3 6">Beta-lactamase</fullName>
        <ecNumber evidence="3 6">3.5.2.6</ecNumber>
    </recommendedName>
</protein>
<feature type="chain" id="PRO_5046766005" description="Beta-lactamase" evidence="7">
    <location>
        <begin position="22"/>
        <end position="394"/>
    </location>
</feature>
<accession>A0ABM8WF45</accession>
<feature type="signal peptide" evidence="7">
    <location>
        <begin position="1"/>
        <end position="21"/>
    </location>
</feature>
<keyword evidence="4 6" id="KW-0378">Hydrolase</keyword>
<sequence length="394" mass="42523">MKTITVLLGFVAGAVACAAQAGVGDGPTRARVEQAVDAAVRPLMDAQKVPGMAVAVTVDGKRYFFNYGVASKESRRQVSEHTIFEIGSVSKTFTATLGAHALARGALSLSDPASKWLPALAGSAFDGISLLELGTYTAGGLPLQFPESVRDDADMVEWFRAWRPSYPPGTQRRYSNPSIGLFGYLAAKSLGRPFDELMEKTLFPAFGLTRSYIRVPPERMGDYAQGYTRDDKPVRVNPGIRDAEAYGVKTTAADMVRYIEAHMQPAALEPKMRQATVTTRTGYFRVGGMTQGLGWEMYPYPVSLETLLAGNANQMALEPNAATRLTPPQPPEPAMLFNKTGSTNGFGAYVLFVPARQIGIVMLANRNYPNAERVKAALRILDALDGQQAAGGSR</sequence>
<organism evidence="9 10">
    <name type="scientific">Cupriavidus respiraculi</name>
    <dbReference type="NCBI Taxonomy" id="195930"/>
    <lineage>
        <taxon>Bacteria</taxon>
        <taxon>Pseudomonadati</taxon>
        <taxon>Pseudomonadota</taxon>
        <taxon>Betaproteobacteria</taxon>
        <taxon>Burkholderiales</taxon>
        <taxon>Burkholderiaceae</taxon>
        <taxon>Cupriavidus</taxon>
    </lineage>
</organism>
<evidence type="ECO:0000256" key="5">
    <source>
        <dbReference type="ARBA" id="ARBA00023251"/>
    </source>
</evidence>
<comment type="similarity">
    <text evidence="2 6">Belongs to the class-C beta-lactamase family.</text>
</comment>
<dbReference type="EMBL" id="CAJZAH010000001">
    <property type="protein sequence ID" value="CAG9165937.1"/>
    <property type="molecule type" value="Genomic_DNA"/>
</dbReference>
<dbReference type="InterPro" id="IPR012338">
    <property type="entry name" value="Beta-lactam/transpept-like"/>
</dbReference>
<proteinExistence type="inferred from homology"/>
<dbReference type="InterPro" id="IPR001466">
    <property type="entry name" value="Beta-lactam-related"/>
</dbReference>
<evidence type="ECO:0000259" key="8">
    <source>
        <dbReference type="Pfam" id="PF00144"/>
    </source>
</evidence>
<evidence type="ECO:0000256" key="4">
    <source>
        <dbReference type="ARBA" id="ARBA00022801"/>
    </source>
</evidence>
<comment type="catalytic activity">
    <reaction evidence="1 6">
        <text>a beta-lactam + H2O = a substituted beta-amino acid</text>
        <dbReference type="Rhea" id="RHEA:20401"/>
        <dbReference type="ChEBI" id="CHEBI:15377"/>
        <dbReference type="ChEBI" id="CHEBI:35627"/>
        <dbReference type="ChEBI" id="CHEBI:140347"/>
        <dbReference type="EC" id="3.5.2.6"/>
    </reaction>
</comment>
<evidence type="ECO:0000256" key="7">
    <source>
        <dbReference type="SAM" id="SignalP"/>
    </source>
</evidence>
<evidence type="ECO:0000256" key="2">
    <source>
        <dbReference type="ARBA" id="ARBA00007840"/>
    </source>
</evidence>
<feature type="domain" description="Beta-lactamase-related" evidence="8">
    <location>
        <begin position="36"/>
        <end position="384"/>
    </location>
</feature>
<dbReference type="Pfam" id="PF00144">
    <property type="entry name" value="Beta-lactamase"/>
    <property type="match status" value="1"/>
</dbReference>
<dbReference type="SUPFAM" id="SSF56601">
    <property type="entry name" value="beta-lactamase/transpeptidase-like"/>
    <property type="match status" value="1"/>
</dbReference>
<keyword evidence="5 6" id="KW-0046">Antibiotic resistance</keyword>
<dbReference type="PANTHER" id="PTHR46825:SF8">
    <property type="entry name" value="BETA-LACTAMASE-RELATED"/>
    <property type="match status" value="1"/>
</dbReference>
<evidence type="ECO:0000313" key="10">
    <source>
        <dbReference type="Proteomes" id="UP000721236"/>
    </source>
</evidence>
<dbReference type="NCBIfam" id="NF033085">
    <property type="entry name" value="bla_class_C"/>
    <property type="match status" value="1"/>
</dbReference>
<dbReference type="InterPro" id="IPR001586">
    <property type="entry name" value="Beta-lactam_class-C_AS"/>
</dbReference>
<dbReference type="InterPro" id="IPR050491">
    <property type="entry name" value="AmpC-like"/>
</dbReference>
<evidence type="ECO:0000313" key="9">
    <source>
        <dbReference type="EMBL" id="CAG9165937.1"/>
    </source>
</evidence>
<evidence type="ECO:0000256" key="1">
    <source>
        <dbReference type="ARBA" id="ARBA00001526"/>
    </source>
</evidence>
<keyword evidence="7" id="KW-0732">Signal</keyword>
<comment type="caution">
    <text evidence="9">The sequence shown here is derived from an EMBL/GenBank/DDBJ whole genome shotgun (WGS) entry which is preliminary data.</text>
</comment>
<name>A0ABM8WF45_9BURK</name>